<evidence type="ECO:0000313" key="1">
    <source>
        <dbReference type="EMBL" id="MDQ0427770.1"/>
    </source>
</evidence>
<dbReference type="EMBL" id="JAUSWB010000001">
    <property type="protein sequence ID" value="MDQ0427770.1"/>
    <property type="molecule type" value="Genomic_DNA"/>
</dbReference>
<organism evidence="1 2">
    <name type="scientific">Planomicrobium stackebrandtii</name>
    <dbReference type="NCBI Taxonomy" id="253160"/>
    <lineage>
        <taxon>Bacteria</taxon>
        <taxon>Bacillati</taxon>
        <taxon>Bacillota</taxon>
        <taxon>Bacilli</taxon>
        <taxon>Bacillales</taxon>
        <taxon>Caryophanaceae</taxon>
        <taxon>Planomicrobium</taxon>
    </lineage>
</organism>
<sequence length="64" mass="7439">MYFPFFFCSLLRKNDLYSFQEAAALHSLVQHINCSGFNANKATGIYVYLNHYHEGDNYDKPARS</sequence>
<comment type="caution">
    <text evidence="1">The sequence shown here is derived from an EMBL/GenBank/DDBJ whole genome shotgun (WGS) entry which is preliminary data.</text>
</comment>
<accession>A0ABU0GQZ6</accession>
<evidence type="ECO:0000313" key="2">
    <source>
        <dbReference type="Proteomes" id="UP001241988"/>
    </source>
</evidence>
<protein>
    <submittedName>
        <fullName evidence="1">Uncharacterized protein</fullName>
    </submittedName>
</protein>
<dbReference type="Proteomes" id="UP001241988">
    <property type="component" value="Unassembled WGS sequence"/>
</dbReference>
<name>A0ABU0GQZ6_9BACL</name>
<proteinExistence type="predicted"/>
<gene>
    <name evidence="1" type="ORF">QOZ98_000595</name>
</gene>
<reference evidence="1 2" key="1">
    <citation type="submission" date="2023-07" db="EMBL/GenBank/DDBJ databases">
        <title>Genomic Encyclopedia of Type Strains, Phase IV (KMG-IV): sequencing the most valuable type-strain genomes for metagenomic binning, comparative biology and taxonomic classification.</title>
        <authorList>
            <person name="Goeker M."/>
        </authorList>
    </citation>
    <scope>NUCLEOTIDE SEQUENCE [LARGE SCALE GENOMIC DNA]</scope>
    <source>
        <strain evidence="1 2">DSM 16419</strain>
    </source>
</reference>
<keyword evidence="2" id="KW-1185">Reference proteome</keyword>